<evidence type="ECO:0000313" key="1">
    <source>
        <dbReference type="EMBL" id="MBX73041.1"/>
    </source>
</evidence>
<dbReference type="EMBL" id="GGEC01092557">
    <property type="protein sequence ID" value="MBX73041.1"/>
    <property type="molecule type" value="Transcribed_RNA"/>
</dbReference>
<organism evidence="1">
    <name type="scientific">Rhizophora mucronata</name>
    <name type="common">Asiatic mangrove</name>
    <dbReference type="NCBI Taxonomy" id="61149"/>
    <lineage>
        <taxon>Eukaryota</taxon>
        <taxon>Viridiplantae</taxon>
        <taxon>Streptophyta</taxon>
        <taxon>Embryophyta</taxon>
        <taxon>Tracheophyta</taxon>
        <taxon>Spermatophyta</taxon>
        <taxon>Magnoliopsida</taxon>
        <taxon>eudicotyledons</taxon>
        <taxon>Gunneridae</taxon>
        <taxon>Pentapetalae</taxon>
        <taxon>rosids</taxon>
        <taxon>fabids</taxon>
        <taxon>Malpighiales</taxon>
        <taxon>Rhizophoraceae</taxon>
        <taxon>Rhizophora</taxon>
    </lineage>
</organism>
<accession>A0A2P2R1J5</accession>
<proteinExistence type="predicted"/>
<protein>
    <submittedName>
        <fullName evidence="1">Uncharacterized protein</fullName>
    </submittedName>
</protein>
<dbReference type="AlphaFoldDB" id="A0A2P2R1J5"/>
<sequence>MHSFEVGEVSNFTGHASQTISFHVDEFSATI</sequence>
<name>A0A2P2R1J5_RHIMU</name>
<reference evidence="1" key="1">
    <citation type="submission" date="2018-02" db="EMBL/GenBank/DDBJ databases">
        <title>Rhizophora mucronata_Transcriptome.</title>
        <authorList>
            <person name="Meera S.P."/>
            <person name="Sreeshan A."/>
            <person name="Augustine A."/>
        </authorList>
    </citation>
    <scope>NUCLEOTIDE SEQUENCE</scope>
    <source>
        <tissue evidence="1">Leaf</tissue>
    </source>
</reference>